<gene>
    <name evidence="9" type="ORF">TheveDRAFT_0706</name>
</gene>
<evidence type="ECO:0000256" key="2">
    <source>
        <dbReference type="ARBA" id="ARBA00001946"/>
    </source>
</evidence>
<feature type="compositionally biased region" description="Basic and acidic residues" evidence="7">
    <location>
        <begin position="51"/>
        <end position="67"/>
    </location>
</feature>
<dbReference type="Proteomes" id="UP000005730">
    <property type="component" value="Chromosome"/>
</dbReference>
<dbReference type="InterPro" id="IPR015797">
    <property type="entry name" value="NUDIX_hydrolase-like_dom_sf"/>
</dbReference>
<feature type="region of interest" description="Disordered" evidence="7">
    <location>
        <begin position="41"/>
        <end position="75"/>
    </location>
</feature>
<comment type="cofactor">
    <cofactor evidence="2">
        <name>Mg(2+)</name>
        <dbReference type="ChEBI" id="CHEBI:18420"/>
    </cofactor>
</comment>
<dbReference type="PANTHER" id="PTHR12992:SF11">
    <property type="entry name" value="MITOCHONDRIAL COENZYME A DIPHOSPHATASE NUDT8"/>
    <property type="match status" value="1"/>
</dbReference>
<dbReference type="GO" id="GO:0046872">
    <property type="term" value="F:metal ion binding"/>
    <property type="evidence" value="ECO:0007669"/>
    <property type="project" value="UniProtKB-KW"/>
</dbReference>
<evidence type="ECO:0000259" key="8">
    <source>
        <dbReference type="PROSITE" id="PS51462"/>
    </source>
</evidence>
<dbReference type="InterPro" id="IPR045121">
    <property type="entry name" value="CoAse"/>
</dbReference>
<dbReference type="HOGENOM" id="CLU_1420835_0_0_0"/>
<keyword evidence="5" id="KW-0460">Magnesium</keyword>
<evidence type="ECO:0000256" key="5">
    <source>
        <dbReference type="ARBA" id="ARBA00022842"/>
    </source>
</evidence>
<dbReference type="eggNOG" id="COG0494">
    <property type="taxonomic scope" value="Bacteria"/>
</dbReference>
<organism evidence="9 10">
    <name type="scientific">Thermanaerovibrio velox DSM 12556</name>
    <dbReference type="NCBI Taxonomy" id="926567"/>
    <lineage>
        <taxon>Bacteria</taxon>
        <taxon>Thermotogati</taxon>
        <taxon>Synergistota</taxon>
        <taxon>Synergistia</taxon>
        <taxon>Synergistales</taxon>
        <taxon>Synergistaceae</taxon>
        <taxon>Thermanaerovibrio</taxon>
    </lineage>
</organism>
<keyword evidence="6" id="KW-0464">Manganese</keyword>
<keyword evidence="3" id="KW-0479">Metal-binding</keyword>
<evidence type="ECO:0000256" key="7">
    <source>
        <dbReference type="SAM" id="MobiDB-lite"/>
    </source>
</evidence>
<feature type="domain" description="Nudix hydrolase" evidence="8">
    <location>
        <begin position="19"/>
        <end position="146"/>
    </location>
</feature>
<keyword evidence="4 9" id="KW-0378">Hydrolase</keyword>
<name>H0URA7_9BACT</name>
<dbReference type="PROSITE" id="PS51462">
    <property type="entry name" value="NUDIX"/>
    <property type="match status" value="1"/>
</dbReference>
<evidence type="ECO:0000256" key="3">
    <source>
        <dbReference type="ARBA" id="ARBA00022723"/>
    </source>
</evidence>
<dbReference type="CDD" id="cd03426">
    <property type="entry name" value="NUDIX_CoAse_Nudt7"/>
    <property type="match status" value="1"/>
</dbReference>
<comment type="cofactor">
    <cofactor evidence="1">
        <name>Mn(2+)</name>
        <dbReference type="ChEBI" id="CHEBI:29035"/>
    </cofactor>
</comment>
<evidence type="ECO:0000256" key="4">
    <source>
        <dbReference type="ARBA" id="ARBA00022801"/>
    </source>
</evidence>
<dbReference type="PANTHER" id="PTHR12992">
    <property type="entry name" value="NUDIX HYDROLASE"/>
    <property type="match status" value="1"/>
</dbReference>
<evidence type="ECO:0000313" key="10">
    <source>
        <dbReference type="Proteomes" id="UP000005730"/>
    </source>
</evidence>
<dbReference type="GO" id="GO:0010945">
    <property type="term" value="F:coenzyme A diphosphatase activity"/>
    <property type="evidence" value="ECO:0007669"/>
    <property type="project" value="InterPro"/>
</dbReference>
<dbReference type="SUPFAM" id="SSF55811">
    <property type="entry name" value="Nudix"/>
    <property type="match status" value="1"/>
</dbReference>
<dbReference type="InterPro" id="IPR000086">
    <property type="entry name" value="NUDIX_hydrolase_dom"/>
</dbReference>
<accession>H0URA7</accession>
<dbReference type="AlphaFoldDB" id="H0URA7"/>
<dbReference type="STRING" id="926567.TheveDRAFT_0706"/>
<reference evidence="9 10" key="1">
    <citation type="submission" date="2011-10" db="EMBL/GenBank/DDBJ databases">
        <title>The Noncontiguous Finished genome of Thermanaerovibrio velox DSM 12556.</title>
        <authorList>
            <consortium name="US DOE Joint Genome Institute (JGI-PGF)"/>
            <person name="Lucas S."/>
            <person name="Copeland A."/>
            <person name="Lapidus A."/>
            <person name="Glavina del Rio T."/>
            <person name="Dalin E."/>
            <person name="Tice H."/>
            <person name="Bruce D."/>
            <person name="Goodwin L."/>
            <person name="Pitluck S."/>
            <person name="Peters L."/>
            <person name="Mikhailova N."/>
            <person name="Teshima H."/>
            <person name="Kyrpides N."/>
            <person name="Mavromatis K."/>
            <person name="Ivanova N."/>
            <person name="Markowitz V."/>
            <person name="Cheng J.-F."/>
            <person name="Hugenholtz P."/>
            <person name="Woyke T."/>
            <person name="Wu D."/>
            <person name="Spring S."/>
            <person name="Brambilla E.-M."/>
            <person name="Klenk H.-P."/>
            <person name="Eisen J.A."/>
        </authorList>
    </citation>
    <scope>NUCLEOTIDE SEQUENCE [LARGE SCALE GENOMIC DNA]</scope>
    <source>
        <strain evidence="9 10">DSM 12556</strain>
    </source>
</reference>
<keyword evidence="10" id="KW-1185">Reference proteome</keyword>
<evidence type="ECO:0000256" key="1">
    <source>
        <dbReference type="ARBA" id="ARBA00001936"/>
    </source>
</evidence>
<proteinExistence type="predicted"/>
<evidence type="ECO:0000256" key="6">
    <source>
        <dbReference type="ARBA" id="ARBA00023211"/>
    </source>
</evidence>
<protein>
    <submittedName>
        <fullName evidence="9">NTP pyrophosphohydrolase</fullName>
    </submittedName>
</protein>
<evidence type="ECO:0000313" key="9">
    <source>
        <dbReference type="EMBL" id="EHM09863.1"/>
    </source>
</evidence>
<dbReference type="Pfam" id="PF00293">
    <property type="entry name" value="NUDIX"/>
    <property type="match status" value="1"/>
</dbReference>
<dbReference type="Gene3D" id="3.90.79.10">
    <property type="entry name" value="Nucleoside Triphosphate Pyrophosphohydrolase"/>
    <property type="match status" value="1"/>
</dbReference>
<sequence>MWDSYGFDGLWGAIWVPLWFSPAKGVCTLLTRRPFTLRRHPGQIAFPGGARDPEDRTPADTASREAAEEVSPSGDWRPVAVMSPVRAITSSFNVVPVVFVSLDGEPVFAPSPQEVDAIEKIPLPKLGDFSFDEMGGPELILCGLGRVFGLTARVLLALALKSEEIRWLF</sequence>
<dbReference type="EMBL" id="CM001377">
    <property type="protein sequence ID" value="EHM09863.1"/>
    <property type="molecule type" value="Genomic_DNA"/>
</dbReference>